<dbReference type="PANTHER" id="PTHR33336:SF15">
    <property type="entry name" value="ABM DOMAIN-CONTAINING PROTEIN"/>
    <property type="match status" value="1"/>
</dbReference>
<dbReference type="EMBL" id="WTFF01000127">
    <property type="protein sequence ID" value="MBW5483860.1"/>
    <property type="molecule type" value="Genomic_DNA"/>
</dbReference>
<feature type="domain" description="ABM" evidence="1">
    <location>
        <begin position="2"/>
        <end position="92"/>
    </location>
</feature>
<keyword evidence="3" id="KW-1185">Reference proteome</keyword>
<reference evidence="2 3" key="1">
    <citation type="submission" date="2019-12" db="EMBL/GenBank/DDBJ databases">
        <title>Genome sequence of Streptomyces bambusae.</title>
        <authorList>
            <person name="Bansal K."/>
            <person name="Choksket S."/>
            <person name="Korpole S."/>
            <person name="Patil P.B."/>
        </authorList>
    </citation>
    <scope>NUCLEOTIDE SEQUENCE [LARGE SCALE GENOMIC DNA]</scope>
    <source>
        <strain evidence="2 3">SK60</strain>
    </source>
</reference>
<organism evidence="2 3">
    <name type="scientific">Streptomyces bambusae</name>
    <dbReference type="NCBI Taxonomy" id="1550616"/>
    <lineage>
        <taxon>Bacteria</taxon>
        <taxon>Bacillati</taxon>
        <taxon>Actinomycetota</taxon>
        <taxon>Actinomycetes</taxon>
        <taxon>Kitasatosporales</taxon>
        <taxon>Streptomycetaceae</taxon>
        <taxon>Streptomyces</taxon>
    </lineage>
</organism>
<accession>A0ABS6ZB30</accession>
<protein>
    <recommendedName>
        <fullName evidence="1">ABM domain-containing protein</fullName>
    </recommendedName>
</protein>
<dbReference type="Pfam" id="PF03992">
    <property type="entry name" value="ABM"/>
    <property type="match status" value="1"/>
</dbReference>
<dbReference type="Proteomes" id="UP000812013">
    <property type="component" value="Unassembled WGS sequence"/>
</dbReference>
<evidence type="ECO:0000313" key="2">
    <source>
        <dbReference type="EMBL" id="MBW5483860.1"/>
    </source>
</evidence>
<sequence length="109" mass="12443">MVLQIVRASIKPEQREHWLEVMRDNAARTRAEEGCESYRIAEDLEAPNTFVIIEEWADLDAVYRHFRNQFEALMAALGDVFAAPPEAWFHDLAATLTLDEVLAKAGLTR</sequence>
<evidence type="ECO:0000313" key="3">
    <source>
        <dbReference type="Proteomes" id="UP000812013"/>
    </source>
</evidence>
<dbReference type="InterPro" id="IPR011008">
    <property type="entry name" value="Dimeric_a/b-barrel"/>
</dbReference>
<name>A0ABS6ZB30_9ACTN</name>
<dbReference type="InterPro" id="IPR007138">
    <property type="entry name" value="ABM_dom"/>
</dbReference>
<dbReference type="Gene3D" id="3.30.70.100">
    <property type="match status" value="1"/>
</dbReference>
<dbReference type="SUPFAM" id="SSF54909">
    <property type="entry name" value="Dimeric alpha+beta barrel"/>
    <property type="match status" value="1"/>
</dbReference>
<evidence type="ECO:0000259" key="1">
    <source>
        <dbReference type="PROSITE" id="PS51725"/>
    </source>
</evidence>
<comment type="caution">
    <text evidence="2">The sequence shown here is derived from an EMBL/GenBank/DDBJ whole genome shotgun (WGS) entry which is preliminary data.</text>
</comment>
<dbReference type="RefSeq" id="WP_219668344.1">
    <property type="nucleotide sequence ID" value="NZ_WTFF01000127.1"/>
</dbReference>
<gene>
    <name evidence="2" type="ORF">GPJ59_18730</name>
</gene>
<proteinExistence type="predicted"/>
<dbReference type="InterPro" id="IPR050744">
    <property type="entry name" value="AI-2_Isomerase_LsrG"/>
</dbReference>
<dbReference type="PANTHER" id="PTHR33336">
    <property type="entry name" value="QUINOL MONOOXYGENASE YGIN-RELATED"/>
    <property type="match status" value="1"/>
</dbReference>
<dbReference type="PROSITE" id="PS51725">
    <property type="entry name" value="ABM"/>
    <property type="match status" value="1"/>
</dbReference>